<sequence>MVSKFVQLFSLIALITLFALQVHAQDKYGKVTYNKKNISELITGRNPEFGITGRDGCVVSGKLYLELRDMDVQHIEGWVRDEHTGQGLSGASVQLTRKNGPIEKLVTDSTGKFILLKAAPMKEMKVLYIGFWPLQIKGSKEKLF</sequence>
<dbReference type="InterPro" id="IPR008969">
    <property type="entry name" value="CarboxyPept-like_regulatory"/>
</dbReference>
<proteinExistence type="predicted"/>
<evidence type="ECO:0000313" key="3">
    <source>
        <dbReference type="Proteomes" id="UP000249819"/>
    </source>
</evidence>
<dbReference type="Proteomes" id="UP000249819">
    <property type="component" value="Unassembled WGS sequence"/>
</dbReference>
<protein>
    <recommendedName>
        <fullName evidence="4">Carboxypeptidase regulatory-like domain-containing protein</fullName>
    </recommendedName>
</protein>
<reference evidence="2 3" key="1">
    <citation type="submission" date="2018-06" db="EMBL/GenBank/DDBJ databases">
        <title>Genomic Encyclopedia of Archaeal and Bacterial Type Strains, Phase II (KMG-II): from individual species to whole genera.</title>
        <authorList>
            <person name="Goeker M."/>
        </authorList>
    </citation>
    <scope>NUCLEOTIDE SEQUENCE [LARGE SCALE GENOMIC DNA]</scope>
    <source>
        <strain evidence="2 3">DSM 29821</strain>
    </source>
</reference>
<gene>
    <name evidence="2" type="ORF">CLV59_107112</name>
</gene>
<comment type="caution">
    <text evidence="2">The sequence shown here is derived from an EMBL/GenBank/DDBJ whole genome shotgun (WGS) entry which is preliminary data.</text>
</comment>
<dbReference type="OrthoDB" id="1164924at2"/>
<dbReference type="AlphaFoldDB" id="A0A327VPT1"/>
<name>A0A327VPT1_9BACT</name>
<feature type="chain" id="PRO_5016320167" description="Carboxypeptidase regulatory-like domain-containing protein" evidence="1">
    <location>
        <begin position="25"/>
        <end position="144"/>
    </location>
</feature>
<feature type="signal peptide" evidence="1">
    <location>
        <begin position="1"/>
        <end position="24"/>
    </location>
</feature>
<evidence type="ECO:0000256" key="1">
    <source>
        <dbReference type="SAM" id="SignalP"/>
    </source>
</evidence>
<dbReference type="Gene3D" id="2.60.40.1120">
    <property type="entry name" value="Carboxypeptidase-like, regulatory domain"/>
    <property type="match status" value="1"/>
</dbReference>
<keyword evidence="1" id="KW-0732">Signal</keyword>
<accession>A0A327VPT1</accession>
<evidence type="ECO:0008006" key="4">
    <source>
        <dbReference type="Google" id="ProtNLM"/>
    </source>
</evidence>
<evidence type="ECO:0000313" key="2">
    <source>
        <dbReference type="EMBL" id="RAJ77345.1"/>
    </source>
</evidence>
<dbReference type="RefSeq" id="WP_111593945.1">
    <property type="nucleotide sequence ID" value="NZ_QLMA01000007.1"/>
</dbReference>
<organism evidence="2 3">
    <name type="scientific">Chitinophaga dinghuensis</name>
    <dbReference type="NCBI Taxonomy" id="1539050"/>
    <lineage>
        <taxon>Bacteria</taxon>
        <taxon>Pseudomonadati</taxon>
        <taxon>Bacteroidota</taxon>
        <taxon>Chitinophagia</taxon>
        <taxon>Chitinophagales</taxon>
        <taxon>Chitinophagaceae</taxon>
        <taxon>Chitinophaga</taxon>
    </lineage>
</organism>
<keyword evidence="3" id="KW-1185">Reference proteome</keyword>
<dbReference type="SUPFAM" id="SSF49464">
    <property type="entry name" value="Carboxypeptidase regulatory domain-like"/>
    <property type="match status" value="1"/>
</dbReference>
<dbReference type="EMBL" id="QLMA01000007">
    <property type="protein sequence ID" value="RAJ77345.1"/>
    <property type="molecule type" value="Genomic_DNA"/>
</dbReference>